<dbReference type="InterPro" id="IPR044925">
    <property type="entry name" value="His-Me_finger_sf"/>
</dbReference>
<gene>
    <name evidence="2" type="ORF">bas02_0002</name>
</gene>
<dbReference type="InterPro" id="IPR003615">
    <property type="entry name" value="HNH_nuc"/>
</dbReference>
<evidence type="ECO:0000313" key="3">
    <source>
        <dbReference type="Proteomes" id="UP000828140"/>
    </source>
</evidence>
<keyword evidence="3" id="KW-1185">Reference proteome</keyword>
<name>A0AAE7VUI4_9CAUD</name>
<dbReference type="Pfam" id="PF13392">
    <property type="entry name" value="HNH_3"/>
    <property type="match status" value="1"/>
</dbReference>
<sequence length="158" mass="17938">MDWGDFFYLSSESPSGLKWKVDKGRVRAGDNAITAIGNGYYKGRLNQVTVYAHRVVYFLAYGVKPEVIDHIDGDGLNNSIDNLRDGTTRQNMQNRACKGYSYNKRDDVYYAQITKNGVTRHIGSFSTKESAIAAYLREKSLVHEFYNEERDICSSGKK</sequence>
<dbReference type="Gene3D" id="3.90.75.20">
    <property type="match status" value="1"/>
</dbReference>
<dbReference type="GO" id="GO:0004519">
    <property type="term" value="F:endonuclease activity"/>
    <property type="evidence" value="ECO:0007669"/>
    <property type="project" value="UniProtKB-KW"/>
</dbReference>
<evidence type="ECO:0000313" key="2">
    <source>
        <dbReference type="EMBL" id="QXV80768.1"/>
    </source>
</evidence>
<keyword evidence="2" id="KW-0255">Endonuclease</keyword>
<protein>
    <submittedName>
        <fullName evidence="2">Homing endonuclease</fullName>
    </submittedName>
</protein>
<dbReference type="EMBL" id="MZ501080">
    <property type="protein sequence ID" value="QXV80768.1"/>
    <property type="molecule type" value="Genomic_DNA"/>
</dbReference>
<keyword evidence="2" id="KW-0540">Nuclease</keyword>
<keyword evidence="2" id="KW-0378">Hydrolase</keyword>
<feature type="domain" description="HNH nuclease" evidence="1">
    <location>
        <begin position="50"/>
        <end position="93"/>
    </location>
</feature>
<organism evidence="2 3">
    <name type="scientific">Escherichia phage JeanPiccard</name>
    <dbReference type="NCBI Taxonomy" id="2851955"/>
    <lineage>
        <taxon>Viruses</taxon>
        <taxon>Duplodnaviria</taxon>
        <taxon>Heunggongvirae</taxon>
        <taxon>Uroviricota</taxon>
        <taxon>Caudoviricetes</taxon>
        <taxon>Drexlerviridae</taxon>
        <taxon>Braunvirinae</taxon>
    </lineage>
</organism>
<dbReference type="Proteomes" id="UP000828140">
    <property type="component" value="Segment"/>
</dbReference>
<dbReference type="SUPFAM" id="SSF54060">
    <property type="entry name" value="His-Me finger endonucleases"/>
    <property type="match status" value="1"/>
</dbReference>
<proteinExistence type="predicted"/>
<evidence type="ECO:0000259" key="1">
    <source>
        <dbReference type="Pfam" id="PF13392"/>
    </source>
</evidence>
<accession>A0AAE7VUI4</accession>
<reference evidence="2" key="1">
    <citation type="journal article" date="2021" name="PLoS Biol.">
        <title>Systematic exploration of Escherichia coli phage-host interactions with the BASEL phage collection.</title>
        <authorList>
            <person name="Maffei E."/>
            <person name="Shaidullina A."/>
            <person name="Burkolter M."/>
            <person name="Heyer Y."/>
            <person name="Estermann F."/>
            <person name="Druelle V."/>
            <person name="Sauer P."/>
            <person name="Willi L."/>
            <person name="Michaelis S."/>
            <person name="Hilbi H."/>
            <person name="Thaler D.S."/>
            <person name="Harms A."/>
        </authorList>
    </citation>
    <scope>NUCLEOTIDE SEQUENCE</scope>
    <source>
        <strain evidence="2">Bas02</strain>
    </source>
</reference>